<comment type="caution">
    <text evidence="7">The sequence shown here is derived from an EMBL/GenBank/DDBJ whole genome shotgun (WGS) entry which is preliminary data.</text>
</comment>
<dbReference type="InterPro" id="IPR000026">
    <property type="entry name" value="N1-like"/>
</dbReference>
<reference evidence="7 8" key="1">
    <citation type="submission" date="2017-02" db="EMBL/GenBank/DDBJ databases">
        <title>Draft genome of Saccharomonospora sp. 154.</title>
        <authorList>
            <person name="Alonso-Carmona G.S."/>
            <person name="De La Haba R."/>
            <person name="Vera-Gargallo B."/>
            <person name="Sandoval-Trujillo A.H."/>
            <person name="Ramirez-Duran N."/>
            <person name="Ventosa A."/>
        </authorList>
    </citation>
    <scope>NUCLEOTIDE SEQUENCE [LARGE SCALE GENOMIC DNA]</scope>
    <source>
        <strain evidence="7 8">LRS4.154</strain>
    </source>
</reference>
<dbReference type="GO" id="GO:0003723">
    <property type="term" value="F:RNA binding"/>
    <property type="evidence" value="ECO:0007669"/>
    <property type="project" value="InterPro"/>
</dbReference>
<dbReference type="InterPro" id="IPR001887">
    <property type="entry name" value="Barnase"/>
</dbReference>
<dbReference type="InterPro" id="IPR016191">
    <property type="entry name" value="Ribonuclease/ribotoxin"/>
</dbReference>
<evidence type="ECO:0000256" key="3">
    <source>
        <dbReference type="ARBA" id="ARBA00022214"/>
    </source>
</evidence>
<comment type="subcellular location">
    <subcellularLocation>
        <location evidence="1">Secreted</location>
    </subcellularLocation>
</comment>
<evidence type="ECO:0000256" key="1">
    <source>
        <dbReference type="ARBA" id="ARBA00004613"/>
    </source>
</evidence>
<dbReference type="EMBL" id="MWIH01000003">
    <property type="protein sequence ID" value="OQO94110.1"/>
    <property type="molecule type" value="Genomic_DNA"/>
</dbReference>
<dbReference type="GO" id="GO:0016787">
    <property type="term" value="F:hydrolase activity"/>
    <property type="evidence" value="ECO:0007669"/>
    <property type="project" value="UniProtKB-KW"/>
</dbReference>
<dbReference type="SUPFAM" id="SSF53933">
    <property type="entry name" value="Microbial ribonucleases"/>
    <property type="match status" value="1"/>
</dbReference>
<keyword evidence="5" id="KW-0540">Nuclease</keyword>
<dbReference type="AlphaFoldDB" id="A0A1V9AAK1"/>
<accession>A0A1V9AAK1</accession>
<evidence type="ECO:0000256" key="4">
    <source>
        <dbReference type="ARBA" id="ARBA00022525"/>
    </source>
</evidence>
<dbReference type="Proteomes" id="UP000192591">
    <property type="component" value="Unassembled WGS sequence"/>
</dbReference>
<name>A0A1V9AAK1_SACPI</name>
<comment type="similarity">
    <text evidence="2">Belongs to the ribonuclease N1/T1 family.</text>
</comment>
<evidence type="ECO:0000256" key="6">
    <source>
        <dbReference type="ARBA" id="ARBA00022801"/>
    </source>
</evidence>
<evidence type="ECO:0000313" key="7">
    <source>
        <dbReference type="EMBL" id="OQO94110.1"/>
    </source>
</evidence>
<keyword evidence="4" id="KW-0964">Secreted</keyword>
<evidence type="ECO:0000256" key="5">
    <source>
        <dbReference type="ARBA" id="ARBA00022722"/>
    </source>
</evidence>
<keyword evidence="6" id="KW-0378">Hydrolase</keyword>
<organism evidence="7 8">
    <name type="scientific">Saccharomonospora piscinae</name>
    <dbReference type="NCBI Taxonomy" id="687388"/>
    <lineage>
        <taxon>Bacteria</taxon>
        <taxon>Bacillati</taxon>
        <taxon>Actinomycetota</taxon>
        <taxon>Actinomycetes</taxon>
        <taxon>Pseudonocardiales</taxon>
        <taxon>Pseudonocardiaceae</taxon>
        <taxon>Saccharomonospora</taxon>
    </lineage>
</organism>
<evidence type="ECO:0000256" key="2">
    <source>
        <dbReference type="ARBA" id="ARBA00009006"/>
    </source>
</evidence>
<dbReference type="InterPro" id="IPR053753">
    <property type="entry name" value="RNase_N1/T1-like_sf"/>
</dbReference>
<keyword evidence="8" id="KW-1185">Reference proteome</keyword>
<dbReference type="Gene3D" id="3.40.20.20">
    <property type="match status" value="2"/>
</dbReference>
<sequence length="134" mass="15127">MGCGRDGNPARHSVLLEQLKVAELANPLLENLAKSGRLPDHYVTKETAELAGWRRGRALGNYIPGGQIGGDIFEDKAKQLPGTRGRVWQEADVGLSNKISRRKQPPWRLVYSNDGLAYVTVDHYKNFYRLPNWR</sequence>
<dbReference type="STRING" id="1962155.B1813_03360"/>
<dbReference type="GO" id="GO:0004521">
    <property type="term" value="F:RNA endonuclease activity"/>
    <property type="evidence" value="ECO:0007669"/>
    <property type="project" value="InterPro"/>
</dbReference>
<proteinExistence type="inferred from homology"/>
<gene>
    <name evidence="7" type="ORF">B1813_03360</name>
</gene>
<dbReference type="PRINTS" id="PR00117">
    <property type="entry name" value="BARNASE"/>
</dbReference>
<dbReference type="GO" id="GO:0005576">
    <property type="term" value="C:extracellular region"/>
    <property type="evidence" value="ECO:0007669"/>
    <property type="project" value="UniProtKB-SubCell"/>
</dbReference>
<dbReference type="Pfam" id="PF00545">
    <property type="entry name" value="Ribonuclease"/>
    <property type="match status" value="1"/>
</dbReference>
<evidence type="ECO:0000313" key="8">
    <source>
        <dbReference type="Proteomes" id="UP000192591"/>
    </source>
</evidence>
<protein>
    <recommendedName>
        <fullName evidence="3">Ribonuclease</fullName>
    </recommendedName>
</protein>